<sequence>MPSIFADVSVAMIQDPSNTQFLSQGGSQVHEPHTSASFLTNEGEAVFSLATNVGNILVVKLPPLGIQGIATQHELRLASMMQRLWTGLVPSMIRGGHEASDASLSLCIHPMQNDLLIFSICRDHKIRVWSCVSYECIMVSDVLEHVPDSTDLQSVPARNHMIRKSLTGNDANTLLLAVYLGFEDRSQFCVFQPVLQDGQYSLLSVASVFIHNDNLVDFSLTNTQIWAVFTTTQGETVVKYTSFEDSDAGWKPVVLSSLNTSDVPIPPYQDPAEAYVQFLFHESGFSLQAISKTLNIYQQSVDSRLGSNVLQQAVICAMENEVQKEVGGYELPLEEYYQLQLKCWKKFCSNCSQYQEVISKPAGILVDSNTGLVGLVKRSNLSLLRPSDAMEHLYLSPGNGCTAVDLSGAPLYSDDPLISKDILTIGECVRLVRQNISADMKSGFQYDIFQSESPENIALQIAGGLFVESSADTSQSTQTASQFIQDLQNRIQGLMEPVRVLSSLLGCIDVSEGQPEALSMEEPFLDAGRHLTCSHLFASENSAVILSEILKQSSLLRYQFCRDLLVLLYLMQKMGQRISLNKECISSLQTDLIPKTSTYLLAYHSMYWTCCCQASQPETNTIESSLRQFTALEITESSAISGAQYSDSSSGSLVELFLHGIGGTQLRCALATSGHIGQESNETWNGVILPSIGVLARLVWPISSSFLFCEFLLGKCQFPQLQEYIRLLNGWCDWNASSRQFILGQCYLNSDEPYKAVDCFQLAAHGVANEEFLLDKLIQTDDGDTRALQIIYYLKVLRLLEQFNVPNLVISLAKTALSMADSKNRNIPTLWSKIFKHHLELGHNQEAYVAMTANPDPVRRKDCLRQFIVVLFERCQLQQLCEFPYIDLEDEVVSIVESRARSVDLMLQNYYEFLYAFHVYRGNYRKAGSVMYEYGLRAGREVPGIQGLQKQAKCYLSAINSLHLVDPNYAWIVKPISLEQDPVDIAGMSPKRSYDGEPIEYSKFKKQVKVVELKDLQKEYMLVSARLKLFQFDHTTGLMTGPSLSADETVSLLVQAGLFDTAISICGTFHLSYNNVFDALSSKCIRISPISSDSDAWNWLSANDTSHLHATTEIRARELAWRLLESYLEKLDSSGKDGYHKVVVNKLLSLGVPLPAWIVHSYKRVNAAELLRLYINYDLLEEATYLSVEYIDAVLGKGKEYFGLRTGLQAASTSVWLPYTAMDQLLNALRESETDSHFQNLYHKLNDKLKAYINTVEIVSKDMEDTARRRAKHAIMQ</sequence>
<name>A0ABM0LVJ4_SACKO</name>
<accession>A0ABM0LVJ4</accession>
<dbReference type="InterPro" id="IPR021717">
    <property type="entry name" value="Nucleoporin_Nup160"/>
</dbReference>
<dbReference type="PANTHER" id="PTHR21286:SF0">
    <property type="entry name" value="NUCLEAR PORE COMPLEX PROTEIN NUP160"/>
    <property type="match status" value="1"/>
</dbReference>
<dbReference type="InterPro" id="IPR056547">
    <property type="entry name" value="NUP160_helical"/>
</dbReference>
<dbReference type="Pfam" id="PF23345">
    <property type="entry name" value="NUP160_helical"/>
    <property type="match status" value="1"/>
</dbReference>
<dbReference type="GeneID" id="102808199"/>
<feature type="domain" description="Nucleoporin Nup120/160 beta-propeller" evidence="4">
    <location>
        <begin position="28"/>
        <end position="391"/>
    </location>
</feature>
<dbReference type="PANTHER" id="PTHR21286">
    <property type="entry name" value="NUCLEAR PORE COMPLEX PROTEIN NUP160"/>
    <property type="match status" value="1"/>
</dbReference>
<feature type="domain" description="NUP160 C-terminal TPR" evidence="6">
    <location>
        <begin position="1012"/>
        <end position="1263"/>
    </location>
</feature>
<proteinExistence type="predicted"/>
<dbReference type="Pfam" id="PF23354">
    <property type="entry name" value="TPR_NUP160_120_M"/>
    <property type="match status" value="1"/>
</dbReference>
<dbReference type="RefSeq" id="XP_006811785.1">
    <property type="nucleotide sequence ID" value="XM_006811722.1"/>
</dbReference>
<evidence type="ECO:0000313" key="9">
    <source>
        <dbReference type="RefSeq" id="XP_006811785.1"/>
    </source>
</evidence>
<evidence type="ECO:0000259" key="4">
    <source>
        <dbReference type="Pfam" id="PF11715"/>
    </source>
</evidence>
<keyword evidence="8" id="KW-1185">Reference proteome</keyword>
<dbReference type="InterPro" id="IPR056535">
    <property type="entry name" value="TPR_NUP160_M"/>
</dbReference>
<feature type="domain" description="NUP160 middle TPR" evidence="7">
    <location>
        <begin position="700"/>
        <end position="964"/>
    </location>
</feature>
<dbReference type="Proteomes" id="UP000694865">
    <property type="component" value="Unplaced"/>
</dbReference>
<organism evidence="8 9">
    <name type="scientific">Saccoglossus kowalevskii</name>
    <name type="common">Acorn worm</name>
    <dbReference type="NCBI Taxonomy" id="10224"/>
    <lineage>
        <taxon>Eukaryota</taxon>
        <taxon>Metazoa</taxon>
        <taxon>Hemichordata</taxon>
        <taxon>Enteropneusta</taxon>
        <taxon>Harrimaniidae</taxon>
        <taxon>Saccoglossus</taxon>
    </lineage>
</organism>
<comment type="subcellular location">
    <subcellularLocation>
        <location evidence="1">Nucleus</location>
    </subcellularLocation>
</comment>
<evidence type="ECO:0000259" key="6">
    <source>
        <dbReference type="Pfam" id="PF23347"/>
    </source>
</evidence>
<dbReference type="InterPro" id="IPR056536">
    <property type="entry name" value="TPR_NUP160_C"/>
</dbReference>
<dbReference type="InterPro" id="IPR059141">
    <property type="entry name" value="Beta-prop_Nup120_160"/>
</dbReference>
<reference evidence="9" key="1">
    <citation type="submission" date="2025-08" db="UniProtKB">
        <authorList>
            <consortium name="RefSeq"/>
        </authorList>
    </citation>
    <scope>IDENTIFICATION</scope>
    <source>
        <tissue evidence="9">Testes</tissue>
    </source>
</reference>
<evidence type="ECO:0000256" key="1">
    <source>
        <dbReference type="ARBA" id="ARBA00004123"/>
    </source>
</evidence>
<gene>
    <name evidence="9" type="primary">LOC102808199</name>
</gene>
<dbReference type="Pfam" id="PF23347">
    <property type="entry name" value="TPR_Nup160_C"/>
    <property type="match status" value="1"/>
</dbReference>
<evidence type="ECO:0000313" key="8">
    <source>
        <dbReference type="Proteomes" id="UP000694865"/>
    </source>
</evidence>
<keyword evidence="3" id="KW-0539">Nucleus</keyword>
<evidence type="ECO:0000256" key="3">
    <source>
        <dbReference type="ARBA" id="ARBA00023242"/>
    </source>
</evidence>
<evidence type="ECO:0000256" key="2">
    <source>
        <dbReference type="ARBA" id="ARBA00022448"/>
    </source>
</evidence>
<evidence type="ECO:0000259" key="5">
    <source>
        <dbReference type="Pfam" id="PF23345"/>
    </source>
</evidence>
<evidence type="ECO:0000259" key="7">
    <source>
        <dbReference type="Pfam" id="PF23354"/>
    </source>
</evidence>
<protein>
    <submittedName>
        <fullName evidence="9">Nuclear pore complex protein Nup160-like</fullName>
    </submittedName>
</protein>
<feature type="domain" description="NUP160 helical" evidence="5">
    <location>
        <begin position="415"/>
        <end position="657"/>
    </location>
</feature>
<keyword evidence="2" id="KW-0813">Transport</keyword>
<dbReference type="Pfam" id="PF11715">
    <property type="entry name" value="Beta-prop_Nup120_160"/>
    <property type="match status" value="1"/>
</dbReference>